<sequence length="450" mass="49640">MFIGFDYGTANCSVATMQDGQPILLPLEGDSFYIPSTLCAPTRESVSEHLFRHRSISPSDAVGEQVLRRSIAFNREESIDLQSEDVAFGQSALDLYLDDPRDVYYVKSPKSFLGASGLHDVQLSFFEDLVCAMMANIKSQAELHTQKMIADAVIGRPINFHGRGGEAANKQAEKILEKAAKRAGFEQVIFQFEPVAAGLEYEATLNDNITVLVVDIGGGTTDCSMIAMGPTWRGKSDRTQSLLAHSGQRVGGNDLDIHLAFRQLMAPFGFGSQTKSGIEMPITQYWNPIAINNVEAQKEFYSRSNLSALKMLVKEASEPEKLNRLLQVYNETLGYNIVRRAEEAKIALSSDRHYQAHIDLLSETIQVEITQQQMIDAIEQPKSKMAELVKEAVKLSSAQPDVIFMTGGSARSPFLRKAVEELLPNIPVVSGNYFGSVSAGLARWADICFK</sequence>
<dbReference type="GO" id="GO:0140662">
    <property type="term" value="F:ATP-dependent protein folding chaperone"/>
    <property type="evidence" value="ECO:0007669"/>
    <property type="project" value="InterPro"/>
</dbReference>
<comment type="similarity">
    <text evidence="1">Belongs to the heat shock protein 70 family.</text>
</comment>
<keyword evidence="5" id="KW-1185">Reference proteome</keyword>
<dbReference type="PROSITE" id="PS00329">
    <property type="entry name" value="HSP70_2"/>
    <property type="match status" value="1"/>
</dbReference>
<name>A0A1B9QYN0_9VIBR</name>
<evidence type="ECO:0000256" key="3">
    <source>
        <dbReference type="ARBA" id="ARBA00022840"/>
    </source>
</evidence>
<dbReference type="SUPFAM" id="SSF53067">
    <property type="entry name" value="Actin-like ATPase domain"/>
    <property type="match status" value="2"/>
</dbReference>
<dbReference type="Gene3D" id="3.90.640.10">
    <property type="entry name" value="Actin, Chain A, domain 4"/>
    <property type="match status" value="1"/>
</dbReference>
<dbReference type="AlphaFoldDB" id="A0A1B9QYN0"/>
<comment type="caution">
    <text evidence="4">The sequence shown here is derived from an EMBL/GenBank/DDBJ whole genome shotgun (WGS) entry which is preliminary data.</text>
</comment>
<dbReference type="Proteomes" id="UP000093173">
    <property type="component" value="Unassembled WGS sequence"/>
</dbReference>
<dbReference type="NCBIfam" id="NF008673">
    <property type="entry name" value="PRK11678.1"/>
    <property type="match status" value="1"/>
</dbReference>
<evidence type="ECO:0000256" key="1">
    <source>
        <dbReference type="ARBA" id="ARBA00007381"/>
    </source>
</evidence>
<protein>
    <submittedName>
        <fullName evidence="4">Molecular chaperone</fullName>
    </submittedName>
</protein>
<dbReference type="InterPro" id="IPR042054">
    <property type="entry name" value="YegD-like"/>
</dbReference>
<proteinExistence type="inferred from homology"/>
<dbReference type="RefSeq" id="WP_065576883.1">
    <property type="nucleotide sequence ID" value="NZ_JBNGCH010000528.1"/>
</dbReference>
<keyword evidence="3" id="KW-0067">ATP-binding</keyword>
<reference evidence="5" key="1">
    <citation type="submission" date="2016-06" db="EMBL/GenBank/DDBJ databases">
        <authorList>
            <person name="Hehemann J.-H."/>
            <person name="Arevalo P."/>
            <person name="Datta M.S."/>
            <person name="Polz M.F."/>
        </authorList>
    </citation>
    <scope>NUCLEOTIDE SEQUENCE [LARGE SCALE GENOMIC DNA]</scope>
    <source>
        <strain evidence="5">9CSC122</strain>
    </source>
</reference>
<dbReference type="InterPro" id="IPR013126">
    <property type="entry name" value="Hsp_70_fam"/>
</dbReference>
<evidence type="ECO:0000256" key="2">
    <source>
        <dbReference type="ARBA" id="ARBA00022741"/>
    </source>
</evidence>
<gene>
    <name evidence="4" type="ORF">A6E14_10850</name>
</gene>
<dbReference type="InterPro" id="IPR018181">
    <property type="entry name" value="Heat_shock_70_CS"/>
</dbReference>
<evidence type="ECO:0000313" key="5">
    <source>
        <dbReference type="Proteomes" id="UP000093173"/>
    </source>
</evidence>
<dbReference type="EMBL" id="MAJZ01000528">
    <property type="protein sequence ID" value="OCH75501.1"/>
    <property type="molecule type" value="Genomic_DNA"/>
</dbReference>
<keyword evidence="2" id="KW-0547">Nucleotide-binding</keyword>
<dbReference type="GO" id="GO:0005524">
    <property type="term" value="F:ATP binding"/>
    <property type="evidence" value="ECO:0007669"/>
    <property type="project" value="UniProtKB-KW"/>
</dbReference>
<dbReference type="CDD" id="cd10231">
    <property type="entry name" value="ASKHA_NBD_HSP70_YegD-like"/>
    <property type="match status" value="1"/>
</dbReference>
<dbReference type="PANTHER" id="PTHR19375">
    <property type="entry name" value="HEAT SHOCK PROTEIN 70KDA"/>
    <property type="match status" value="1"/>
</dbReference>
<dbReference type="Pfam" id="PF00012">
    <property type="entry name" value="HSP70"/>
    <property type="match status" value="1"/>
</dbReference>
<dbReference type="InterPro" id="IPR043129">
    <property type="entry name" value="ATPase_NBD"/>
</dbReference>
<organism evidence="4 5">
    <name type="scientific">Vibrio genomosp. F10</name>
    <dbReference type="NCBI Taxonomy" id="723171"/>
    <lineage>
        <taxon>Bacteria</taxon>
        <taxon>Pseudomonadati</taxon>
        <taxon>Pseudomonadota</taxon>
        <taxon>Gammaproteobacteria</taxon>
        <taxon>Vibrionales</taxon>
        <taxon>Vibrionaceae</taxon>
        <taxon>Vibrio</taxon>
    </lineage>
</organism>
<accession>A0A1B9QYN0</accession>
<dbReference type="Gene3D" id="3.30.420.40">
    <property type="match status" value="2"/>
</dbReference>
<evidence type="ECO:0000313" key="4">
    <source>
        <dbReference type="EMBL" id="OCH75501.1"/>
    </source>
</evidence>